<evidence type="ECO:0000256" key="1">
    <source>
        <dbReference type="SAM" id="MobiDB-lite"/>
    </source>
</evidence>
<dbReference type="AlphaFoldDB" id="A0A2I0KAY6"/>
<feature type="region of interest" description="Disordered" evidence="1">
    <location>
        <begin position="59"/>
        <end position="80"/>
    </location>
</feature>
<reference evidence="2 3" key="1">
    <citation type="submission" date="2017-11" db="EMBL/GenBank/DDBJ databases">
        <title>De-novo sequencing of pomegranate (Punica granatum L.) genome.</title>
        <authorList>
            <person name="Akparov Z."/>
            <person name="Amiraslanov A."/>
            <person name="Hajiyeva S."/>
            <person name="Abbasov M."/>
            <person name="Kaur K."/>
            <person name="Hamwieh A."/>
            <person name="Solovyev V."/>
            <person name="Salamov A."/>
            <person name="Braich B."/>
            <person name="Kosarev P."/>
            <person name="Mahmoud A."/>
            <person name="Hajiyev E."/>
            <person name="Babayeva S."/>
            <person name="Izzatullayeva V."/>
            <person name="Mammadov A."/>
            <person name="Mammadov A."/>
            <person name="Sharifova S."/>
            <person name="Ojaghi J."/>
            <person name="Eynullazada K."/>
            <person name="Bayramov B."/>
            <person name="Abdulazimova A."/>
            <person name="Shahmuradov I."/>
        </authorList>
    </citation>
    <scope>NUCLEOTIDE SEQUENCE [LARGE SCALE GENOMIC DNA]</scope>
    <source>
        <strain evidence="3">cv. AG2017</strain>
        <tissue evidence="2">Leaf</tissue>
    </source>
</reference>
<feature type="compositionally biased region" description="Basic and acidic residues" evidence="1">
    <location>
        <begin position="59"/>
        <end position="77"/>
    </location>
</feature>
<evidence type="ECO:0000313" key="2">
    <source>
        <dbReference type="EMBL" id="PKI65350.1"/>
    </source>
</evidence>
<name>A0A2I0KAY6_PUNGR</name>
<feature type="compositionally biased region" description="Basic and acidic residues" evidence="1">
    <location>
        <begin position="1"/>
        <end position="11"/>
    </location>
</feature>
<accession>A0A2I0KAY6</accession>
<gene>
    <name evidence="2" type="ORF">CRG98_014257</name>
</gene>
<dbReference type="EMBL" id="PGOL01000757">
    <property type="protein sequence ID" value="PKI65350.1"/>
    <property type="molecule type" value="Genomic_DNA"/>
</dbReference>
<organism evidence="2 3">
    <name type="scientific">Punica granatum</name>
    <name type="common">Pomegranate</name>
    <dbReference type="NCBI Taxonomy" id="22663"/>
    <lineage>
        <taxon>Eukaryota</taxon>
        <taxon>Viridiplantae</taxon>
        <taxon>Streptophyta</taxon>
        <taxon>Embryophyta</taxon>
        <taxon>Tracheophyta</taxon>
        <taxon>Spermatophyta</taxon>
        <taxon>Magnoliopsida</taxon>
        <taxon>eudicotyledons</taxon>
        <taxon>Gunneridae</taxon>
        <taxon>Pentapetalae</taxon>
        <taxon>rosids</taxon>
        <taxon>malvids</taxon>
        <taxon>Myrtales</taxon>
        <taxon>Lythraceae</taxon>
        <taxon>Punica</taxon>
    </lineage>
</organism>
<protein>
    <submittedName>
        <fullName evidence="2">Uncharacterized protein</fullName>
    </submittedName>
</protein>
<evidence type="ECO:0000313" key="3">
    <source>
        <dbReference type="Proteomes" id="UP000233551"/>
    </source>
</evidence>
<dbReference type="Proteomes" id="UP000233551">
    <property type="component" value="Unassembled WGS sequence"/>
</dbReference>
<feature type="region of interest" description="Disordered" evidence="1">
    <location>
        <begin position="1"/>
        <end position="21"/>
    </location>
</feature>
<sequence>MAWHAHFDHGTVQDPNVSRPEQTRKCEIKFGKSRVNPVKEGRVERRLCTVDRPSDRDHLFTGKGEGCEKPLERDGTTRRSRGKKWNVVCLVCAAREVSGPECSYGWNEVLDASNRKSNPGNGLRGWKICRLGSLMIFGLSRVGWLPE</sequence>
<proteinExistence type="predicted"/>
<comment type="caution">
    <text evidence="2">The sequence shown here is derived from an EMBL/GenBank/DDBJ whole genome shotgun (WGS) entry which is preliminary data.</text>
</comment>
<keyword evidence="3" id="KW-1185">Reference proteome</keyword>